<sequence>MQRDFNDRAGKIKYALLGWLIGLPLPILIILLFVRGCDF</sequence>
<comment type="caution">
    <text evidence="2">The sequence shown here is derived from an EMBL/GenBank/DDBJ whole genome shotgun (WGS) entry which is preliminary data.</text>
</comment>
<accession>A0A5C6AKQ6</accession>
<proteinExistence type="predicted"/>
<keyword evidence="3" id="KW-1185">Reference proteome</keyword>
<keyword evidence="1" id="KW-1133">Transmembrane helix</keyword>
<dbReference type="AlphaFoldDB" id="A0A5C6AKQ6"/>
<evidence type="ECO:0000313" key="3">
    <source>
        <dbReference type="Proteomes" id="UP000317421"/>
    </source>
</evidence>
<dbReference type="EMBL" id="SJPR01000001">
    <property type="protein sequence ID" value="TWU00605.1"/>
    <property type="molecule type" value="Genomic_DNA"/>
</dbReference>
<organism evidence="2 3">
    <name type="scientific">Botrimarina colliarenosi</name>
    <dbReference type="NCBI Taxonomy" id="2528001"/>
    <lineage>
        <taxon>Bacteria</taxon>
        <taxon>Pseudomonadati</taxon>
        <taxon>Planctomycetota</taxon>
        <taxon>Planctomycetia</taxon>
        <taxon>Pirellulales</taxon>
        <taxon>Lacipirellulaceae</taxon>
        <taxon>Botrimarina</taxon>
    </lineage>
</organism>
<evidence type="ECO:0000256" key="1">
    <source>
        <dbReference type="SAM" id="Phobius"/>
    </source>
</evidence>
<name>A0A5C6AKQ6_9BACT</name>
<protein>
    <submittedName>
        <fullName evidence="2">Uncharacterized protein</fullName>
    </submittedName>
</protein>
<gene>
    <name evidence="2" type="ORF">Pla108_15570</name>
</gene>
<keyword evidence="1" id="KW-0472">Membrane</keyword>
<feature type="transmembrane region" description="Helical" evidence="1">
    <location>
        <begin position="12"/>
        <end position="34"/>
    </location>
</feature>
<reference evidence="2 3" key="1">
    <citation type="submission" date="2019-02" db="EMBL/GenBank/DDBJ databases">
        <title>Deep-cultivation of Planctomycetes and their phenomic and genomic characterization uncovers novel biology.</title>
        <authorList>
            <person name="Wiegand S."/>
            <person name="Jogler M."/>
            <person name="Boedeker C."/>
            <person name="Pinto D."/>
            <person name="Vollmers J."/>
            <person name="Rivas-Marin E."/>
            <person name="Kohn T."/>
            <person name="Peeters S.H."/>
            <person name="Heuer A."/>
            <person name="Rast P."/>
            <person name="Oberbeckmann S."/>
            <person name="Bunk B."/>
            <person name="Jeske O."/>
            <person name="Meyerdierks A."/>
            <person name="Storesund J.E."/>
            <person name="Kallscheuer N."/>
            <person name="Luecker S."/>
            <person name="Lage O.M."/>
            <person name="Pohl T."/>
            <person name="Merkel B.J."/>
            <person name="Hornburger P."/>
            <person name="Mueller R.-W."/>
            <person name="Bruemmer F."/>
            <person name="Labrenz M."/>
            <person name="Spormann A.M."/>
            <person name="Op Den Camp H."/>
            <person name="Overmann J."/>
            <person name="Amann R."/>
            <person name="Jetten M.S.M."/>
            <person name="Mascher T."/>
            <person name="Medema M.H."/>
            <person name="Devos D.P."/>
            <person name="Kaster A.-K."/>
            <person name="Ovreas L."/>
            <person name="Rohde M."/>
            <person name="Galperin M.Y."/>
            <person name="Jogler C."/>
        </authorList>
    </citation>
    <scope>NUCLEOTIDE SEQUENCE [LARGE SCALE GENOMIC DNA]</scope>
    <source>
        <strain evidence="2 3">Pla108</strain>
    </source>
</reference>
<keyword evidence="1" id="KW-0812">Transmembrane</keyword>
<evidence type="ECO:0000313" key="2">
    <source>
        <dbReference type="EMBL" id="TWU00605.1"/>
    </source>
</evidence>
<dbReference type="Proteomes" id="UP000317421">
    <property type="component" value="Unassembled WGS sequence"/>
</dbReference>